<evidence type="ECO:0000313" key="3">
    <source>
        <dbReference type="Proteomes" id="UP000320011"/>
    </source>
</evidence>
<dbReference type="RefSeq" id="WP_144593045.1">
    <property type="nucleotide sequence ID" value="NZ_VJWX01000628.1"/>
</dbReference>
<evidence type="ECO:0000313" key="2">
    <source>
        <dbReference type="EMBL" id="TVT20442.1"/>
    </source>
</evidence>
<evidence type="ECO:0000256" key="1">
    <source>
        <dbReference type="SAM" id="Phobius"/>
    </source>
</evidence>
<feature type="transmembrane region" description="Helical" evidence="1">
    <location>
        <begin position="77"/>
        <end position="95"/>
    </location>
</feature>
<proteinExistence type="predicted"/>
<sequence>MFFVWLGASLDLRPLVVEPKLLGLAGLLAAGAVLVHAAAVLARQPLALAVLASAQLGVPIAAVTIGTREHLLTPGESGAVLAAALISVMVTGLAARAAQRRQARDEAP</sequence>
<dbReference type="AlphaFoldDB" id="A0A558A848"/>
<comment type="caution">
    <text evidence="2">The sequence shown here is derived from an EMBL/GenBank/DDBJ whole genome shotgun (WGS) entry which is preliminary data.</text>
</comment>
<gene>
    <name evidence="2" type="ORF">FNH05_34490</name>
</gene>
<protein>
    <submittedName>
        <fullName evidence="2">Uncharacterized protein</fullName>
    </submittedName>
</protein>
<keyword evidence="1" id="KW-0472">Membrane</keyword>
<dbReference type="InterPro" id="IPR038770">
    <property type="entry name" value="Na+/solute_symporter_sf"/>
</dbReference>
<dbReference type="OrthoDB" id="4413712at2"/>
<keyword evidence="3" id="KW-1185">Reference proteome</keyword>
<reference evidence="2 3" key="2">
    <citation type="submission" date="2019-08" db="EMBL/GenBank/DDBJ databases">
        <title>Amycolatopsis acidicola sp. nov., isolated from peat swamp forest soil.</title>
        <authorList>
            <person name="Srisuk N."/>
        </authorList>
    </citation>
    <scope>NUCLEOTIDE SEQUENCE [LARGE SCALE GENOMIC DNA]</scope>
    <source>
        <strain evidence="2 3">TBRC 6029</strain>
    </source>
</reference>
<organism evidence="2 3">
    <name type="scientific">Amycolatopsis rhizosphaerae</name>
    <dbReference type="NCBI Taxonomy" id="2053003"/>
    <lineage>
        <taxon>Bacteria</taxon>
        <taxon>Bacillati</taxon>
        <taxon>Actinomycetota</taxon>
        <taxon>Actinomycetes</taxon>
        <taxon>Pseudonocardiales</taxon>
        <taxon>Pseudonocardiaceae</taxon>
        <taxon>Amycolatopsis</taxon>
    </lineage>
</organism>
<dbReference type="Gene3D" id="1.20.1530.20">
    <property type="match status" value="1"/>
</dbReference>
<keyword evidence="1" id="KW-0812">Transmembrane</keyword>
<reference evidence="2 3" key="1">
    <citation type="submission" date="2019-07" db="EMBL/GenBank/DDBJ databases">
        <authorList>
            <person name="Duangmal K."/>
            <person name="Teo W.F.A."/>
        </authorList>
    </citation>
    <scope>NUCLEOTIDE SEQUENCE [LARGE SCALE GENOMIC DNA]</scope>
    <source>
        <strain evidence="2 3">TBRC 6029</strain>
    </source>
</reference>
<feature type="transmembrane region" description="Helical" evidence="1">
    <location>
        <begin position="20"/>
        <end position="39"/>
    </location>
</feature>
<accession>A0A558A848</accession>
<dbReference type="Proteomes" id="UP000320011">
    <property type="component" value="Unassembled WGS sequence"/>
</dbReference>
<name>A0A558A848_9PSEU</name>
<dbReference type="EMBL" id="VJWX01000628">
    <property type="protein sequence ID" value="TVT20442.1"/>
    <property type="molecule type" value="Genomic_DNA"/>
</dbReference>
<keyword evidence="1" id="KW-1133">Transmembrane helix</keyword>
<feature type="transmembrane region" description="Helical" evidence="1">
    <location>
        <begin position="46"/>
        <end position="65"/>
    </location>
</feature>